<feature type="compositionally biased region" description="Low complexity" evidence="6">
    <location>
        <begin position="26"/>
        <end position="35"/>
    </location>
</feature>
<evidence type="ECO:0000313" key="7">
    <source>
        <dbReference type="EMBL" id="JAV16909.1"/>
    </source>
</evidence>
<evidence type="ECO:0000256" key="5">
    <source>
        <dbReference type="RuleBase" id="RU004379"/>
    </source>
</evidence>
<dbReference type="CDD" id="cd10428">
    <property type="entry name" value="LFG_like"/>
    <property type="match status" value="1"/>
</dbReference>
<dbReference type="PANTHER" id="PTHR23291:SF47">
    <property type="entry name" value="TRANSMEMBRANE BAX INHIBITOR MOTIF CONTAINING 7"/>
    <property type="match status" value="1"/>
</dbReference>
<dbReference type="AlphaFoldDB" id="A0A1L8EE80"/>
<feature type="transmembrane region" description="Helical" evidence="5">
    <location>
        <begin position="178"/>
        <end position="199"/>
    </location>
</feature>
<dbReference type="Pfam" id="PF01027">
    <property type="entry name" value="Bax1-I"/>
    <property type="match status" value="1"/>
</dbReference>
<evidence type="ECO:0000256" key="1">
    <source>
        <dbReference type="ARBA" id="ARBA00004141"/>
    </source>
</evidence>
<comment type="subcellular location">
    <subcellularLocation>
        <location evidence="1">Membrane</location>
        <topology evidence="1">Multi-pass membrane protein</topology>
    </subcellularLocation>
</comment>
<keyword evidence="2 5" id="KW-0812">Transmembrane</keyword>
<sequence>MGQPNIYEQPAEVPPSQDQSYGWKNGSGVNSPSGSGSFLDPETLLPKNFSFNEESVRKGFVRKVYLILMGQLLFTFGVVSLFLFHKPTLEFSQNNPGLVLAAAITTLIVVISMACCESARRSFPANFICLGIFTFAESFLVGAIAGRYNSEEVFIAIGITAILCLALTIFAMQTKYDFTVCGGMLLAAMICLLLFGIVAMFWRTYIVRTIYAGVGALLACMFLIYDTQIMMGGEHKYSISPEEYIFAALNLYMDVVRIFIYVLQLIGNRK</sequence>
<feature type="transmembrane region" description="Helical" evidence="5">
    <location>
        <begin position="127"/>
        <end position="147"/>
    </location>
</feature>
<protein>
    <submittedName>
        <fullName evidence="7">Putative n-methyl-d-aspartate receptor glutamate-binding subunit</fullName>
    </submittedName>
</protein>
<reference evidence="7" key="1">
    <citation type="submission" date="2017-01" db="EMBL/GenBank/DDBJ databases">
        <title>An insight into the sialome and mialome of the horn fly, Haematobia irritans.</title>
        <authorList>
            <person name="Breijo M."/>
            <person name="Boiani M."/>
            <person name="Ures X."/>
            <person name="Rocha S."/>
            <person name="Sequeira M."/>
            <person name="Ribeiro J.M."/>
        </authorList>
    </citation>
    <scope>NUCLEOTIDE SEQUENCE</scope>
</reference>
<keyword evidence="4 5" id="KW-0472">Membrane</keyword>
<feature type="transmembrane region" description="Helical" evidence="5">
    <location>
        <begin position="245"/>
        <end position="266"/>
    </location>
</feature>
<keyword evidence="7" id="KW-0675">Receptor</keyword>
<dbReference type="InterPro" id="IPR006214">
    <property type="entry name" value="Bax_inhibitor_1-related"/>
</dbReference>
<accession>A0A1L8EE80</accession>
<dbReference type="EMBL" id="GFDG01001890">
    <property type="protein sequence ID" value="JAV16909.1"/>
    <property type="molecule type" value="Transcribed_RNA"/>
</dbReference>
<dbReference type="PANTHER" id="PTHR23291">
    <property type="entry name" value="BAX INHIBITOR-RELATED"/>
    <property type="match status" value="1"/>
</dbReference>
<keyword evidence="3 5" id="KW-1133">Transmembrane helix</keyword>
<feature type="region of interest" description="Disordered" evidence="6">
    <location>
        <begin position="1"/>
        <end position="35"/>
    </location>
</feature>
<evidence type="ECO:0000256" key="6">
    <source>
        <dbReference type="SAM" id="MobiDB-lite"/>
    </source>
</evidence>
<evidence type="ECO:0000256" key="2">
    <source>
        <dbReference type="ARBA" id="ARBA00022692"/>
    </source>
</evidence>
<name>A0A1L8EE80_HAEIR</name>
<comment type="similarity">
    <text evidence="5">Belongs to the BI1 family.</text>
</comment>
<dbReference type="GO" id="GO:0016020">
    <property type="term" value="C:membrane"/>
    <property type="evidence" value="ECO:0007669"/>
    <property type="project" value="UniProtKB-SubCell"/>
</dbReference>
<proteinExistence type="inferred from homology"/>
<evidence type="ECO:0000256" key="3">
    <source>
        <dbReference type="ARBA" id="ARBA00022989"/>
    </source>
</evidence>
<feature type="transmembrane region" description="Helical" evidence="5">
    <location>
        <begin position="64"/>
        <end position="85"/>
    </location>
</feature>
<feature type="transmembrane region" description="Helical" evidence="5">
    <location>
        <begin position="205"/>
        <end position="225"/>
    </location>
</feature>
<evidence type="ECO:0000256" key="4">
    <source>
        <dbReference type="ARBA" id="ARBA00023136"/>
    </source>
</evidence>
<organism evidence="7">
    <name type="scientific">Haematobia irritans</name>
    <name type="common">Horn fly</name>
    <name type="synonym">Conops irritans</name>
    <dbReference type="NCBI Taxonomy" id="7368"/>
    <lineage>
        <taxon>Eukaryota</taxon>
        <taxon>Metazoa</taxon>
        <taxon>Ecdysozoa</taxon>
        <taxon>Arthropoda</taxon>
        <taxon>Hexapoda</taxon>
        <taxon>Insecta</taxon>
        <taxon>Pterygota</taxon>
        <taxon>Neoptera</taxon>
        <taxon>Endopterygota</taxon>
        <taxon>Diptera</taxon>
        <taxon>Brachycera</taxon>
        <taxon>Muscomorpha</taxon>
        <taxon>Muscoidea</taxon>
        <taxon>Muscidae</taxon>
        <taxon>Haematobia</taxon>
    </lineage>
</organism>
<feature type="transmembrane region" description="Helical" evidence="5">
    <location>
        <begin position="97"/>
        <end position="115"/>
    </location>
</feature>
<feature type="transmembrane region" description="Helical" evidence="5">
    <location>
        <begin position="153"/>
        <end position="171"/>
    </location>
</feature>